<dbReference type="InterPro" id="IPR006680">
    <property type="entry name" value="Amidohydro-rel"/>
</dbReference>
<accession>A0A382BTX1</accession>
<dbReference type="PANTHER" id="PTHR43135:SF3">
    <property type="entry name" value="ALPHA-D-RIBOSE 1-METHYLPHOSPHONATE 5-TRIPHOSPHATE DIPHOSPHATASE"/>
    <property type="match status" value="1"/>
</dbReference>
<dbReference type="Gene3D" id="2.30.40.10">
    <property type="entry name" value="Urease, subunit C, domain 1"/>
    <property type="match status" value="1"/>
</dbReference>
<feature type="domain" description="Amidohydrolase-related" evidence="1">
    <location>
        <begin position="61"/>
        <end position="382"/>
    </location>
</feature>
<dbReference type="InterPro" id="IPR051781">
    <property type="entry name" value="Metallo-dep_Hydrolase"/>
</dbReference>
<dbReference type="PANTHER" id="PTHR43135">
    <property type="entry name" value="ALPHA-D-RIBOSE 1-METHYLPHOSPHONATE 5-TRIPHOSPHATE DIPHOSPHATASE"/>
    <property type="match status" value="1"/>
</dbReference>
<gene>
    <name evidence="2" type="ORF">METZ01_LOCUS169511</name>
</gene>
<dbReference type="SUPFAM" id="SSF51338">
    <property type="entry name" value="Composite domain of metallo-dependent hydrolases"/>
    <property type="match status" value="2"/>
</dbReference>
<dbReference type="GO" id="GO:0016810">
    <property type="term" value="F:hydrolase activity, acting on carbon-nitrogen (but not peptide) bonds"/>
    <property type="evidence" value="ECO:0007669"/>
    <property type="project" value="InterPro"/>
</dbReference>
<dbReference type="AlphaFoldDB" id="A0A382BTX1"/>
<evidence type="ECO:0000259" key="1">
    <source>
        <dbReference type="Pfam" id="PF01979"/>
    </source>
</evidence>
<dbReference type="Gene3D" id="3.20.20.140">
    <property type="entry name" value="Metal-dependent hydrolases"/>
    <property type="match status" value="1"/>
</dbReference>
<dbReference type="InterPro" id="IPR011059">
    <property type="entry name" value="Metal-dep_hydrolase_composite"/>
</dbReference>
<dbReference type="EMBL" id="UINC01031119">
    <property type="protein sequence ID" value="SVB16657.1"/>
    <property type="molecule type" value="Genomic_DNA"/>
</dbReference>
<dbReference type="SUPFAM" id="SSF51556">
    <property type="entry name" value="Metallo-dependent hydrolases"/>
    <property type="match status" value="1"/>
</dbReference>
<name>A0A382BTX1_9ZZZZ</name>
<dbReference type="Pfam" id="PF01979">
    <property type="entry name" value="Amidohydro_1"/>
    <property type="match status" value="1"/>
</dbReference>
<reference evidence="2" key="1">
    <citation type="submission" date="2018-05" db="EMBL/GenBank/DDBJ databases">
        <authorList>
            <person name="Lanie J.A."/>
            <person name="Ng W.-L."/>
            <person name="Kazmierczak K.M."/>
            <person name="Andrzejewski T.M."/>
            <person name="Davidsen T.M."/>
            <person name="Wayne K.J."/>
            <person name="Tettelin H."/>
            <person name="Glass J.I."/>
            <person name="Rusch D."/>
            <person name="Podicherti R."/>
            <person name="Tsui H.-C.T."/>
            <person name="Winkler M.E."/>
        </authorList>
    </citation>
    <scope>NUCLEOTIDE SEQUENCE</scope>
</reference>
<dbReference type="InterPro" id="IPR032466">
    <property type="entry name" value="Metal_Hydrolase"/>
</dbReference>
<sequence length="392" mass="42435">MTVVLYGQNSFVLSNVNIIDGISSTVQRDKIVLISNGKIESIKKNGSIPKDYKLIDLKGMYLLPGFIDAHTHIRSLDAARRALESGVTTARSASTPGYQDVAIREMVHGGQLIGPEIVASGVFVTPNLGETILADTRLKGLVNGVEDEKSLRMVVRVNADRGVNFIKTRGTERAGLPQTDPRKQTYSEAQLKIIVNEANKFNIPVMAHAHGDEGGYAAVIAGVRSIEHGTYLTKKTLKLMKKMGTFLVPTFSTVVDLTQPGGDYDNPVLMIRGQHMLPALENTVIMAYNMGIKIVTGADTGYGPNSTTRVGMEITNFVSLGMEPMDAIRSATIIGAELLGISDRTGIIKAGKEADLVLVTQNPLIDIRTIQDVVFVMSNGQIGVNRLPFEKE</sequence>
<organism evidence="2">
    <name type="scientific">marine metagenome</name>
    <dbReference type="NCBI Taxonomy" id="408172"/>
    <lineage>
        <taxon>unclassified sequences</taxon>
        <taxon>metagenomes</taxon>
        <taxon>ecological metagenomes</taxon>
    </lineage>
</organism>
<evidence type="ECO:0000313" key="2">
    <source>
        <dbReference type="EMBL" id="SVB16657.1"/>
    </source>
</evidence>
<proteinExistence type="predicted"/>
<protein>
    <recommendedName>
        <fullName evidence="1">Amidohydrolase-related domain-containing protein</fullName>
    </recommendedName>
</protein>